<evidence type="ECO:0000313" key="2">
    <source>
        <dbReference type="EMBL" id="KLV05757.1"/>
    </source>
</evidence>
<dbReference type="EMBL" id="LDOU01000024">
    <property type="protein sequence ID" value="KLV05757.1"/>
    <property type="molecule type" value="Genomic_DNA"/>
</dbReference>
<comment type="caution">
    <text evidence="2">The sequence shown here is derived from an EMBL/GenBank/DDBJ whole genome shotgun (WGS) entry which is preliminary data.</text>
</comment>
<feature type="transmembrane region" description="Helical" evidence="1">
    <location>
        <begin position="90"/>
        <end position="111"/>
    </location>
</feature>
<dbReference type="Proteomes" id="UP000035909">
    <property type="component" value="Unassembled WGS sequence"/>
</dbReference>
<dbReference type="OrthoDB" id="5827998at2"/>
<sequence>MANIELVVTRSRRIERLLREHYHAEGKGLHQLINSCEERLPHEIVPKLRFIASVRNKTVHEDGYQLDDKKGFIAACKACEKELTPRSGRFVWSVAVLLVLGVTALALWFYSLHWHHIDLTP</sequence>
<name>A0A0J1JU00_9GAMM</name>
<evidence type="ECO:0000256" key="1">
    <source>
        <dbReference type="SAM" id="Phobius"/>
    </source>
</evidence>
<keyword evidence="1" id="KW-0812">Transmembrane</keyword>
<organism evidence="2 3">
    <name type="scientific">Photobacterium ganghwense</name>
    <dbReference type="NCBI Taxonomy" id="320778"/>
    <lineage>
        <taxon>Bacteria</taxon>
        <taxon>Pseudomonadati</taxon>
        <taxon>Pseudomonadota</taxon>
        <taxon>Gammaproteobacteria</taxon>
        <taxon>Vibrionales</taxon>
        <taxon>Vibrionaceae</taxon>
        <taxon>Photobacterium</taxon>
    </lineage>
</organism>
<dbReference type="PATRIC" id="fig|320778.3.peg.4580"/>
<dbReference type="RefSeq" id="WP_047887277.1">
    <property type="nucleotide sequence ID" value="NZ_CP071325.1"/>
</dbReference>
<keyword evidence="1" id="KW-0472">Membrane</keyword>
<keyword evidence="3" id="KW-1185">Reference proteome</keyword>
<proteinExistence type="predicted"/>
<evidence type="ECO:0008006" key="4">
    <source>
        <dbReference type="Google" id="ProtNLM"/>
    </source>
</evidence>
<evidence type="ECO:0000313" key="3">
    <source>
        <dbReference type="Proteomes" id="UP000035909"/>
    </source>
</evidence>
<gene>
    <name evidence="2" type="ORF">ABT57_21320</name>
</gene>
<dbReference type="AlphaFoldDB" id="A0A0J1JU00"/>
<reference evidence="2 3" key="1">
    <citation type="submission" date="2015-05" db="EMBL/GenBank/DDBJ databases">
        <title>Photobacterium galathea sp. nov.</title>
        <authorList>
            <person name="Machado H."/>
            <person name="Gram L."/>
        </authorList>
    </citation>
    <scope>NUCLEOTIDE SEQUENCE [LARGE SCALE GENOMIC DNA]</scope>
    <source>
        <strain evidence="2 3">DSM 22954</strain>
    </source>
</reference>
<keyword evidence="1" id="KW-1133">Transmembrane helix</keyword>
<protein>
    <recommendedName>
        <fullName evidence="4">DUF4145 domain-containing protein</fullName>
    </recommendedName>
</protein>
<accession>A0A0J1JU00</accession>